<organism evidence="2">
    <name type="scientific">freshwater metagenome</name>
    <dbReference type="NCBI Taxonomy" id="449393"/>
    <lineage>
        <taxon>unclassified sequences</taxon>
        <taxon>metagenomes</taxon>
        <taxon>ecological metagenomes</taxon>
    </lineage>
</organism>
<dbReference type="InterPro" id="IPR036513">
    <property type="entry name" value="STAS_dom_sf"/>
</dbReference>
<sequence>MKNDAAGSGPLDIAVERVGTATVLSVRGDLDLRTTPDLIVSIDAAVAEATPSALIIDLTKVSFLAAVSMTVLIDAHLRVQGVSKFAVVADGPTTSRPLILMGLNETFALHADLADALTSLTP</sequence>
<dbReference type="PANTHER" id="PTHR33495:SF13">
    <property type="entry name" value="ANTI-SIGMA-F FACTOR ANTAGONIST RSFB"/>
    <property type="match status" value="1"/>
</dbReference>
<dbReference type="AlphaFoldDB" id="A0A6J7GKF7"/>
<dbReference type="SUPFAM" id="SSF52091">
    <property type="entry name" value="SpoIIaa-like"/>
    <property type="match status" value="1"/>
</dbReference>
<name>A0A6J7GKF7_9ZZZZ</name>
<reference evidence="2" key="1">
    <citation type="submission" date="2020-05" db="EMBL/GenBank/DDBJ databases">
        <authorList>
            <person name="Chiriac C."/>
            <person name="Salcher M."/>
            <person name="Ghai R."/>
            <person name="Kavagutti S V."/>
        </authorList>
    </citation>
    <scope>NUCLEOTIDE SEQUENCE</scope>
</reference>
<dbReference type="CDD" id="cd07043">
    <property type="entry name" value="STAS_anti-anti-sigma_factors"/>
    <property type="match status" value="1"/>
</dbReference>
<evidence type="ECO:0000259" key="1">
    <source>
        <dbReference type="PROSITE" id="PS50801"/>
    </source>
</evidence>
<dbReference type="Pfam" id="PF01740">
    <property type="entry name" value="STAS"/>
    <property type="match status" value="1"/>
</dbReference>
<dbReference type="EMBL" id="CAFBLX010000230">
    <property type="protein sequence ID" value="CAB4907128.1"/>
    <property type="molecule type" value="Genomic_DNA"/>
</dbReference>
<dbReference type="PANTHER" id="PTHR33495">
    <property type="entry name" value="ANTI-SIGMA FACTOR ANTAGONIST TM_1081-RELATED-RELATED"/>
    <property type="match status" value="1"/>
</dbReference>
<evidence type="ECO:0000313" key="2">
    <source>
        <dbReference type="EMBL" id="CAB4907128.1"/>
    </source>
</evidence>
<dbReference type="InterPro" id="IPR002645">
    <property type="entry name" value="STAS_dom"/>
</dbReference>
<dbReference type="GO" id="GO:0043856">
    <property type="term" value="F:anti-sigma factor antagonist activity"/>
    <property type="evidence" value="ECO:0007669"/>
    <property type="project" value="TreeGrafter"/>
</dbReference>
<protein>
    <submittedName>
        <fullName evidence="2">Unannotated protein</fullName>
    </submittedName>
</protein>
<gene>
    <name evidence="2" type="ORF">UFOPK3472_02796</name>
</gene>
<dbReference type="Gene3D" id="3.30.750.24">
    <property type="entry name" value="STAS domain"/>
    <property type="match status" value="1"/>
</dbReference>
<feature type="domain" description="STAS" evidence="1">
    <location>
        <begin position="11"/>
        <end position="120"/>
    </location>
</feature>
<dbReference type="PROSITE" id="PS50801">
    <property type="entry name" value="STAS"/>
    <property type="match status" value="1"/>
</dbReference>
<proteinExistence type="predicted"/>
<accession>A0A6J7GKF7</accession>